<proteinExistence type="predicted"/>
<dbReference type="PANTHER" id="PTHR43796">
    <property type="entry name" value="CARBOXYNORSPERMIDINE SYNTHASE"/>
    <property type="match status" value="1"/>
</dbReference>
<feature type="non-terminal residue" evidence="1">
    <location>
        <position position="1"/>
    </location>
</feature>
<dbReference type="PANTHER" id="PTHR43796:SF2">
    <property type="entry name" value="CARBOXYNORSPERMIDINE SYNTHASE"/>
    <property type="match status" value="1"/>
</dbReference>
<name>A0A699ZDR0_HAELA</name>
<dbReference type="Proteomes" id="UP000485058">
    <property type="component" value="Unassembled WGS sequence"/>
</dbReference>
<protein>
    <submittedName>
        <fullName evidence="1">Sacchrp_dh_NADP domain-containing protein</fullName>
    </submittedName>
</protein>
<sequence>MAAHIISIAKGEYDENWQYRTPEAGQGEKPKLLRYSYYTAGSGGAGPTILQTSFLLAGEPVVVYKEGQRFELPPISNRREVDFGPGIGRKGVYLYNLPECESAYKYLGVPGVSARFGTDPFIWNWAMWLMARAMPRKLL</sequence>
<dbReference type="EMBL" id="BLLF01001604">
    <property type="protein sequence ID" value="GFH20261.1"/>
    <property type="molecule type" value="Genomic_DNA"/>
</dbReference>
<dbReference type="Gene3D" id="3.30.360.10">
    <property type="entry name" value="Dihydrodipicolinate Reductase, domain 2"/>
    <property type="match status" value="1"/>
</dbReference>
<accession>A0A699ZDR0</accession>
<reference evidence="1 2" key="1">
    <citation type="submission" date="2020-02" db="EMBL/GenBank/DDBJ databases">
        <title>Draft genome sequence of Haematococcus lacustris strain NIES-144.</title>
        <authorList>
            <person name="Morimoto D."/>
            <person name="Nakagawa S."/>
            <person name="Yoshida T."/>
            <person name="Sawayama S."/>
        </authorList>
    </citation>
    <scope>NUCLEOTIDE SEQUENCE [LARGE SCALE GENOMIC DNA]</scope>
    <source>
        <strain evidence="1 2">NIES-144</strain>
    </source>
</reference>
<organism evidence="1 2">
    <name type="scientific">Haematococcus lacustris</name>
    <name type="common">Green alga</name>
    <name type="synonym">Haematococcus pluvialis</name>
    <dbReference type="NCBI Taxonomy" id="44745"/>
    <lineage>
        <taxon>Eukaryota</taxon>
        <taxon>Viridiplantae</taxon>
        <taxon>Chlorophyta</taxon>
        <taxon>core chlorophytes</taxon>
        <taxon>Chlorophyceae</taxon>
        <taxon>CS clade</taxon>
        <taxon>Chlamydomonadales</taxon>
        <taxon>Haematococcaceae</taxon>
        <taxon>Haematococcus</taxon>
    </lineage>
</organism>
<dbReference type="AlphaFoldDB" id="A0A699ZDR0"/>
<gene>
    <name evidence="1" type="ORF">HaLaN_17352</name>
</gene>
<keyword evidence="2" id="KW-1185">Reference proteome</keyword>
<comment type="caution">
    <text evidence="1">The sequence shown here is derived from an EMBL/GenBank/DDBJ whole genome shotgun (WGS) entry which is preliminary data.</text>
</comment>
<feature type="non-terminal residue" evidence="1">
    <location>
        <position position="139"/>
    </location>
</feature>
<evidence type="ECO:0000313" key="1">
    <source>
        <dbReference type="EMBL" id="GFH20261.1"/>
    </source>
</evidence>
<evidence type="ECO:0000313" key="2">
    <source>
        <dbReference type="Proteomes" id="UP000485058"/>
    </source>
</evidence>